<comment type="caution">
    <text evidence="1">The sequence shown here is derived from an EMBL/GenBank/DDBJ whole genome shotgun (WGS) entry which is preliminary data.</text>
</comment>
<dbReference type="EMBL" id="CM037615">
    <property type="protein sequence ID" value="KAH8013541.1"/>
    <property type="molecule type" value="Genomic_DNA"/>
</dbReference>
<keyword evidence="2" id="KW-1185">Reference proteome</keyword>
<sequence>MSQESLCHSYSLEWIIGYAFGLLALSASVALTCSSFTSQTLPQVCNLGEGNVFTSSLKQLYVAVTQQQARVACKRQREASGDSESAKHANTQDLPDEPEPEKGKAEMQSAAAQCTQDTGGSSTQTQKAPLPMTKTKRKKAKGLFS</sequence>
<proteinExistence type="predicted"/>
<evidence type="ECO:0000313" key="2">
    <source>
        <dbReference type="Proteomes" id="UP000827872"/>
    </source>
</evidence>
<gene>
    <name evidence="1" type="ORF">K3G42_020372</name>
</gene>
<organism evidence="1 2">
    <name type="scientific">Sphaerodactylus townsendi</name>
    <dbReference type="NCBI Taxonomy" id="933632"/>
    <lineage>
        <taxon>Eukaryota</taxon>
        <taxon>Metazoa</taxon>
        <taxon>Chordata</taxon>
        <taxon>Craniata</taxon>
        <taxon>Vertebrata</taxon>
        <taxon>Euteleostomi</taxon>
        <taxon>Lepidosauria</taxon>
        <taxon>Squamata</taxon>
        <taxon>Bifurcata</taxon>
        <taxon>Gekkota</taxon>
        <taxon>Sphaerodactylidae</taxon>
        <taxon>Sphaerodactylus</taxon>
    </lineage>
</organism>
<dbReference type="Proteomes" id="UP000827872">
    <property type="component" value="Linkage Group LG02"/>
</dbReference>
<evidence type="ECO:0000313" key="1">
    <source>
        <dbReference type="EMBL" id="KAH8013541.1"/>
    </source>
</evidence>
<reference evidence="1" key="1">
    <citation type="submission" date="2021-08" db="EMBL/GenBank/DDBJ databases">
        <title>The first chromosome-level gecko genome reveals the dynamic sex chromosomes of Neotropical dwarf geckos (Sphaerodactylidae: Sphaerodactylus).</title>
        <authorList>
            <person name="Pinto B.J."/>
            <person name="Keating S.E."/>
            <person name="Gamble T."/>
        </authorList>
    </citation>
    <scope>NUCLEOTIDE SEQUENCE</scope>
    <source>
        <strain evidence="1">TG3544</strain>
    </source>
</reference>
<accession>A0ACB8G1E1</accession>
<name>A0ACB8G1E1_9SAUR</name>
<protein>
    <submittedName>
        <fullName evidence="1">Uncharacterized protein</fullName>
    </submittedName>
</protein>